<dbReference type="AlphaFoldDB" id="A0A1L8R872"/>
<accession>A0A1L8R872</accession>
<dbReference type="Proteomes" id="UP000182835">
    <property type="component" value="Unassembled WGS sequence"/>
</dbReference>
<proteinExistence type="predicted"/>
<dbReference type="STRING" id="317010.RU96_GL001920"/>
<sequence>MAAMKEKMNVKKFGNFVANTSNALLKGFLSDSMDKELQQKISVEMAETLVLAAEKESLVVLQLDVTPNSVKYETVYGWILNKQLNPNHLVIQPQNKEQPLRMIPLELIRKVSILDKSGQRTSITRQP</sequence>
<comment type="caution">
    <text evidence="1">The sequence shown here is derived from an EMBL/GenBank/DDBJ whole genome shotgun (WGS) entry which is preliminary data.</text>
</comment>
<evidence type="ECO:0000313" key="1">
    <source>
        <dbReference type="EMBL" id="OJG15943.1"/>
    </source>
</evidence>
<organism evidence="1 2">
    <name type="scientific">Enterococcus canintestini</name>
    <dbReference type="NCBI Taxonomy" id="317010"/>
    <lineage>
        <taxon>Bacteria</taxon>
        <taxon>Bacillati</taxon>
        <taxon>Bacillota</taxon>
        <taxon>Bacilli</taxon>
        <taxon>Lactobacillales</taxon>
        <taxon>Enterococcaceae</taxon>
        <taxon>Enterococcus</taxon>
    </lineage>
</organism>
<gene>
    <name evidence="1" type="ORF">RU96_GL001920</name>
</gene>
<dbReference type="EMBL" id="JXKG01000004">
    <property type="protein sequence ID" value="OJG15943.1"/>
    <property type="molecule type" value="Genomic_DNA"/>
</dbReference>
<name>A0A1L8R872_9ENTE</name>
<protein>
    <submittedName>
        <fullName evidence="1">Uncharacterized protein</fullName>
    </submittedName>
</protein>
<reference evidence="1 2" key="1">
    <citation type="submission" date="2014-12" db="EMBL/GenBank/DDBJ databases">
        <title>Draft genome sequences of 29 type strains of Enterococci.</title>
        <authorList>
            <person name="Zhong Z."/>
            <person name="Sun Z."/>
            <person name="Liu W."/>
            <person name="Zhang W."/>
            <person name="Zhang H."/>
        </authorList>
    </citation>
    <scope>NUCLEOTIDE SEQUENCE [LARGE SCALE GENOMIC DNA]</scope>
    <source>
        <strain evidence="1 2">DSM 21207</strain>
    </source>
</reference>
<evidence type="ECO:0000313" key="2">
    <source>
        <dbReference type="Proteomes" id="UP000182835"/>
    </source>
</evidence>